<evidence type="ECO:0000256" key="9">
    <source>
        <dbReference type="ARBA" id="ARBA00023136"/>
    </source>
</evidence>
<dbReference type="InterPro" id="IPR056824">
    <property type="entry name" value="PGAP1_TMD"/>
</dbReference>
<dbReference type="PANTHER" id="PTHR15495:SF7">
    <property type="entry name" value="GPI INOSITOL-DEACYLASE"/>
    <property type="match status" value="1"/>
</dbReference>
<evidence type="ECO:0000259" key="13">
    <source>
        <dbReference type="Pfam" id="PF25140"/>
    </source>
</evidence>
<keyword evidence="6 10" id="KW-0256">Endoplasmic reticulum</keyword>
<proteinExistence type="inferred from homology"/>
<comment type="function">
    <text evidence="10">Involved in inositol deacylation of GPI-anchored proteins which plays important roles in the quality control and ER-associated degradation of GPI-anchored proteins.</text>
</comment>
<dbReference type="Gene3D" id="3.40.50.1820">
    <property type="entry name" value="alpha/beta hydrolase"/>
    <property type="match status" value="1"/>
</dbReference>
<comment type="caution">
    <text evidence="10">Lacks conserved residue(s) required for the propagation of feature annotation.</text>
</comment>
<feature type="domain" description="GPI inositol-deacylase PGAP1-like alpha/beta" evidence="12">
    <location>
        <begin position="82"/>
        <end position="301"/>
    </location>
</feature>
<feature type="transmembrane region" description="Helical" evidence="10">
    <location>
        <begin position="673"/>
        <end position="695"/>
    </location>
</feature>
<dbReference type="GO" id="GO:0015031">
    <property type="term" value="P:protein transport"/>
    <property type="evidence" value="ECO:0007669"/>
    <property type="project" value="UniProtKB-KW"/>
</dbReference>
<dbReference type="GO" id="GO:0006505">
    <property type="term" value="P:GPI anchor metabolic process"/>
    <property type="evidence" value="ECO:0007669"/>
    <property type="project" value="TreeGrafter"/>
</dbReference>
<dbReference type="Pfam" id="PF25140">
    <property type="entry name" value="PGAP1_TMD"/>
    <property type="match status" value="1"/>
</dbReference>
<dbReference type="InterPro" id="IPR012908">
    <property type="entry name" value="PGAP1-ab_dom-like"/>
</dbReference>
<dbReference type="Pfam" id="PF07819">
    <property type="entry name" value="PGAP1"/>
    <property type="match status" value="1"/>
</dbReference>
<evidence type="ECO:0000256" key="1">
    <source>
        <dbReference type="ARBA" id="ARBA00004477"/>
    </source>
</evidence>
<evidence type="ECO:0000256" key="8">
    <source>
        <dbReference type="ARBA" id="ARBA00022989"/>
    </source>
</evidence>
<sequence length="899" mass="99485">MTTRKYSLRLAFVTLFAVLFSAWTYRATVDSVKTLSPQGCRMSYMYPEYILQKEFNSTWTPLANRYSLWLYREGDGWDTARQLTGNPVLFIPGNAGSSHQVRSIASSATTQYFATRGGIISPEFRSRGLKPLDFFTAEFNEDFSALHEPTLDSQRTYIHAAITYILSLYPPGTSVILLGHSMGGIVATSLLPDARIAAIITMSTPHALPPARYSSEIDAFYLRTSQALAEEGLTTPIWSLCGGATDLMIPSETCRFPANVTTPNRHTIFTSALEGCWSGVGHQESVWCHQVRWRIARAALELGKAVSDAERSHIMNKWLRHDVVLDSADRHSPSDTKWQVSDGKHPFTGNALPRGPSAHLLPILPSHRSFILLASRAKVFDNGPPEGTFLDIEVFRCRGSDQNPQCSESKPSRFTLVPNPGYSAEFPAPKQGVDESDGVVAYELSFQDAKLEDGDEFIGLVLNQRYVDERSWVVADFSQGSAIDSSVTLFSILTKRATLSVASNELLTKIRFPNLPEHALLVYRLDVLLDENCKGEDPAIYFPFRYLSPKDSLMVPLVAHESGDETHFHSTTYGTALLHSHSVGPFLPEDRSSSAGLGLSIYSSGQCQVQSLTIALDIYPSLGRVGSRYFGAVAVWGISIVALLMSRSLRAQQRTGAFPTLQESLSHLCRFQLHLLCGILFVGSMIPTPAIFLLGNKGMRFLAPLSPLIVIVSTGFVQALCIVLNFLVKAGVIICSRFVGPKEEVSSIGRSLIHIGVVMGLVKTVIPYQVVFVICFLIQLWTCIIGRKRLDDTEEGRPKPTDAVREQESRKETEIRSPDHSEMDVYNQNMHLLLLLSWLLPNMAPALAVWVRTMATAHSVTLFNSDHSVSPIIVFVALVEFSSHTRQGWHLQGTAGLRR</sequence>
<keyword evidence="15" id="KW-1185">Reference proteome</keyword>
<dbReference type="Proteomes" id="UP000076722">
    <property type="component" value="Unassembled WGS sequence"/>
</dbReference>
<feature type="transmembrane region" description="Helical" evidence="10">
    <location>
        <begin position="830"/>
        <end position="851"/>
    </location>
</feature>
<feature type="transmembrane region" description="Helical" evidence="10">
    <location>
        <begin position="715"/>
        <end position="740"/>
    </location>
</feature>
<feature type="transmembrane region" description="Helical" evidence="10">
    <location>
        <begin position="629"/>
        <end position="646"/>
    </location>
</feature>
<gene>
    <name evidence="14" type="ORF">SISNIDRAFT_405234</name>
</gene>
<dbReference type="AlphaFoldDB" id="A0A164ZCT1"/>
<evidence type="ECO:0000256" key="3">
    <source>
        <dbReference type="ARBA" id="ARBA00022448"/>
    </source>
</evidence>
<dbReference type="InterPro" id="IPR039529">
    <property type="entry name" value="PGAP1/BST1"/>
</dbReference>
<evidence type="ECO:0000256" key="6">
    <source>
        <dbReference type="ARBA" id="ARBA00022824"/>
    </source>
</evidence>
<dbReference type="GO" id="GO:0006888">
    <property type="term" value="P:endoplasmic reticulum to Golgi vesicle-mediated transport"/>
    <property type="evidence" value="ECO:0007669"/>
    <property type="project" value="TreeGrafter"/>
</dbReference>
<reference evidence="14 15" key="1">
    <citation type="journal article" date="2016" name="Mol. Biol. Evol.">
        <title>Comparative Genomics of Early-Diverging Mushroom-Forming Fungi Provides Insights into the Origins of Lignocellulose Decay Capabilities.</title>
        <authorList>
            <person name="Nagy L.G."/>
            <person name="Riley R."/>
            <person name="Tritt A."/>
            <person name="Adam C."/>
            <person name="Daum C."/>
            <person name="Floudas D."/>
            <person name="Sun H."/>
            <person name="Yadav J.S."/>
            <person name="Pangilinan J."/>
            <person name="Larsson K.H."/>
            <person name="Matsuura K."/>
            <person name="Barry K."/>
            <person name="Labutti K."/>
            <person name="Kuo R."/>
            <person name="Ohm R.A."/>
            <person name="Bhattacharya S.S."/>
            <person name="Shirouzu T."/>
            <person name="Yoshinaga Y."/>
            <person name="Martin F.M."/>
            <person name="Grigoriev I.V."/>
            <person name="Hibbett D.S."/>
        </authorList>
    </citation>
    <scope>NUCLEOTIDE SEQUENCE [LARGE SCALE GENOMIC DNA]</scope>
    <source>
        <strain evidence="14 15">HHB9708</strain>
    </source>
</reference>
<evidence type="ECO:0000256" key="11">
    <source>
        <dbReference type="SAM" id="MobiDB-lite"/>
    </source>
</evidence>
<comment type="subcellular location">
    <subcellularLocation>
        <location evidence="1">Endoplasmic reticulum membrane</location>
        <topology evidence="1">Multi-pass membrane protein</topology>
    </subcellularLocation>
</comment>
<keyword evidence="8 10" id="KW-1133">Transmembrane helix</keyword>
<dbReference type="STRING" id="1314777.A0A164ZCT1"/>
<name>A0A164ZCT1_9AGAM</name>
<keyword evidence="9 10" id="KW-0472">Membrane</keyword>
<feature type="region of interest" description="Disordered" evidence="11">
    <location>
        <begin position="793"/>
        <end position="819"/>
    </location>
</feature>
<evidence type="ECO:0000256" key="2">
    <source>
        <dbReference type="ARBA" id="ARBA00006931"/>
    </source>
</evidence>
<keyword evidence="5 10" id="KW-0378">Hydrolase</keyword>
<comment type="similarity">
    <text evidence="2 10">Belongs to the GPI inositol-deacylase family.</text>
</comment>
<feature type="domain" description="GPI inositol-deacylase transmembrane" evidence="13">
    <location>
        <begin position="632"/>
        <end position="884"/>
    </location>
</feature>
<evidence type="ECO:0000259" key="12">
    <source>
        <dbReference type="Pfam" id="PF07819"/>
    </source>
</evidence>
<protein>
    <recommendedName>
        <fullName evidence="10">GPI inositol-deacylase</fullName>
        <ecNumber evidence="10">3.1.-.-</ecNumber>
    </recommendedName>
</protein>
<keyword evidence="4 10" id="KW-0812">Transmembrane</keyword>
<dbReference type="EC" id="3.1.-.-" evidence="10"/>
<evidence type="ECO:0000313" key="15">
    <source>
        <dbReference type="Proteomes" id="UP000076722"/>
    </source>
</evidence>
<keyword evidence="7 10" id="KW-0653">Protein transport</keyword>
<organism evidence="14 15">
    <name type="scientific">Sistotremastrum niveocremeum HHB9708</name>
    <dbReference type="NCBI Taxonomy" id="1314777"/>
    <lineage>
        <taxon>Eukaryota</taxon>
        <taxon>Fungi</taxon>
        <taxon>Dikarya</taxon>
        <taxon>Basidiomycota</taxon>
        <taxon>Agaricomycotina</taxon>
        <taxon>Agaricomycetes</taxon>
        <taxon>Sistotremastrales</taxon>
        <taxon>Sistotremastraceae</taxon>
        <taxon>Sertulicium</taxon>
        <taxon>Sertulicium niveocremeum</taxon>
    </lineage>
</organism>
<evidence type="ECO:0000313" key="14">
    <source>
        <dbReference type="EMBL" id="KZS97618.1"/>
    </source>
</evidence>
<evidence type="ECO:0000256" key="10">
    <source>
        <dbReference type="RuleBase" id="RU365011"/>
    </source>
</evidence>
<feature type="transmembrane region" description="Helical" evidence="10">
    <location>
        <begin position="752"/>
        <end position="781"/>
    </location>
</feature>
<evidence type="ECO:0000256" key="5">
    <source>
        <dbReference type="ARBA" id="ARBA00022801"/>
    </source>
</evidence>
<dbReference type="EMBL" id="KV419396">
    <property type="protein sequence ID" value="KZS97618.1"/>
    <property type="molecule type" value="Genomic_DNA"/>
</dbReference>
<dbReference type="GO" id="GO:0050185">
    <property type="term" value="F:phosphatidylinositol deacylase activity"/>
    <property type="evidence" value="ECO:0007669"/>
    <property type="project" value="TreeGrafter"/>
</dbReference>
<evidence type="ECO:0000256" key="7">
    <source>
        <dbReference type="ARBA" id="ARBA00022927"/>
    </source>
</evidence>
<dbReference type="InterPro" id="IPR029058">
    <property type="entry name" value="AB_hydrolase_fold"/>
</dbReference>
<dbReference type="PANTHER" id="PTHR15495">
    <property type="entry name" value="NEGATIVE REGULATOR OF VESICLE FORMATION-RELATED"/>
    <property type="match status" value="1"/>
</dbReference>
<dbReference type="SUPFAM" id="SSF53474">
    <property type="entry name" value="alpha/beta-Hydrolases"/>
    <property type="match status" value="1"/>
</dbReference>
<accession>A0A164ZCT1</accession>
<evidence type="ECO:0000256" key="4">
    <source>
        <dbReference type="ARBA" id="ARBA00022692"/>
    </source>
</evidence>
<keyword evidence="3 10" id="KW-0813">Transport</keyword>
<dbReference type="GO" id="GO:0005789">
    <property type="term" value="C:endoplasmic reticulum membrane"/>
    <property type="evidence" value="ECO:0007669"/>
    <property type="project" value="UniProtKB-SubCell"/>
</dbReference>
<dbReference type="OrthoDB" id="348976at2759"/>